<protein>
    <submittedName>
        <fullName evidence="12">Polyketide synthase</fullName>
    </submittedName>
</protein>
<evidence type="ECO:0000259" key="9">
    <source>
        <dbReference type="PROSITE" id="PS50075"/>
    </source>
</evidence>
<evidence type="ECO:0000313" key="12">
    <source>
        <dbReference type="EMBL" id="AUX27037.1"/>
    </source>
</evidence>
<dbReference type="InterPro" id="IPR050091">
    <property type="entry name" value="PKS_NRPS_Biosynth_Enz"/>
</dbReference>
<dbReference type="InterPro" id="IPR001227">
    <property type="entry name" value="Ac_transferase_dom_sf"/>
</dbReference>
<evidence type="ECO:0000259" key="10">
    <source>
        <dbReference type="PROSITE" id="PS52004"/>
    </source>
</evidence>
<dbReference type="Pfam" id="PF14765">
    <property type="entry name" value="PS-DH"/>
    <property type="match status" value="1"/>
</dbReference>
<dbReference type="InterPro" id="IPR014030">
    <property type="entry name" value="Ketoacyl_synth_N"/>
</dbReference>
<dbReference type="SUPFAM" id="SSF51735">
    <property type="entry name" value="NAD(P)-binding Rossmann-fold domains"/>
    <property type="match status" value="4"/>
</dbReference>
<reference evidence="12 13" key="1">
    <citation type="submission" date="2015-09" db="EMBL/GenBank/DDBJ databases">
        <title>Sorangium comparison.</title>
        <authorList>
            <person name="Zaburannyi N."/>
            <person name="Bunk B."/>
            <person name="Overmann J."/>
            <person name="Mueller R."/>
        </authorList>
    </citation>
    <scope>NUCLEOTIDE SEQUENCE [LARGE SCALE GENOMIC DNA]</scope>
    <source>
        <strain evidence="12 13">So ceGT47</strain>
    </source>
</reference>
<dbReference type="InterPro" id="IPR015083">
    <property type="entry name" value="NorB/c/GfsB-D-like_docking"/>
</dbReference>
<dbReference type="InterPro" id="IPR020806">
    <property type="entry name" value="PKS_PP-bd"/>
</dbReference>
<dbReference type="SMART" id="SM00823">
    <property type="entry name" value="PKS_PP"/>
    <property type="match status" value="2"/>
</dbReference>
<dbReference type="SMART" id="SM00827">
    <property type="entry name" value="PKS_AT"/>
    <property type="match status" value="2"/>
</dbReference>
<evidence type="ECO:0000256" key="3">
    <source>
        <dbReference type="ARBA" id="ARBA00022553"/>
    </source>
</evidence>
<dbReference type="Gene3D" id="3.40.47.10">
    <property type="match status" value="2"/>
</dbReference>
<dbReference type="SUPFAM" id="SSF52151">
    <property type="entry name" value="FabD/lysophospholipase-like"/>
    <property type="match status" value="2"/>
</dbReference>
<dbReference type="Pfam" id="PF16197">
    <property type="entry name" value="KAsynt_C_assoc"/>
    <property type="match status" value="2"/>
</dbReference>
<dbReference type="InterPro" id="IPR036736">
    <property type="entry name" value="ACP-like_sf"/>
</dbReference>
<gene>
    <name evidence="12" type="ORF">SOCEGT47_076130</name>
</gene>
<dbReference type="SUPFAM" id="SSF101173">
    <property type="entry name" value="Docking domain B of the erythromycin polyketide synthase (DEBS)"/>
    <property type="match status" value="1"/>
</dbReference>
<dbReference type="FunFam" id="3.40.366.10:FF:000002">
    <property type="entry name" value="Probable polyketide synthase 2"/>
    <property type="match status" value="1"/>
</dbReference>
<dbReference type="InterPro" id="IPR020807">
    <property type="entry name" value="PKS_DH"/>
</dbReference>
<evidence type="ECO:0000256" key="5">
    <source>
        <dbReference type="ARBA" id="ARBA00023194"/>
    </source>
</evidence>
<evidence type="ECO:0000256" key="8">
    <source>
        <dbReference type="PROSITE-ProRule" id="PRU01363"/>
    </source>
</evidence>
<dbReference type="Gene3D" id="3.30.70.3290">
    <property type="match status" value="2"/>
</dbReference>
<dbReference type="InterPro" id="IPR032821">
    <property type="entry name" value="PKS_assoc"/>
</dbReference>
<dbReference type="InterPro" id="IPR006162">
    <property type="entry name" value="Ppantetheine_attach_site"/>
</dbReference>
<dbReference type="EMBL" id="CP012670">
    <property type="protein sequence ID" value="AUX27037.1"/>
    <property type="molecule type" value="Genomic_DNA"/>
</dbReference>
<feature type="active site" description="Proton donor; for dehydratase activity" evidence="8">
    <location>
        <position position="2700"/>
    </location>
</feature>
<dbReference type="GO" id="GO:0004312">
    <property type="term" value="F:fatty acid synthase activity"/>
    <property type="evidence" value="ECO:0007669"/>
    <property type="project" value="TreeGrafter"/>
</dbReference>
<dbReference type="PROSITE" id="PS00606">
    <property type="entry name" value="KS3_1"/>
    <property type="match status" value="2"/>
</dbReference>
<keyword evidence="5" id="KW-0045">Antibiotic biosynthesis</keyword>
<dbReference type="CDD" id="cd08952">
    <property type="entry name" value="KR_1_SDR_x"/>
    <property type="match status" value="1"/>
</dbReference>
<dbReference type="SMART" id="SM00826">
    <property type="entry name" value="PKS_DH"/>
    <property type="match status" value="1"/>
</dbReference>
<dbReference type="Pfam" id="PF00550">
    <property type="entry name" value="PP-binding"/>
    <property type="match status" value="2"/>
</dbReference>
<dbReference type="FunFam" id="3.40.47.10:FF:000019">
    <property type="entry name" value="Polyketide synthase type I"/>
    <property type="match status" value="2"/>
</dbReference>
<feature type="domain" description="Carrier" evidence="9">
    <location>
        <begin position="3285"/>
        <end position="3360"/>
    </location>
</feature>
<organism evidence="12 13">
    <name type="scientific">Sorangium cellulosum</name>
    <name type="common">Polyangium cellulosum</name>
    <dbReference type="NCBI Taxonomy" id="56"/>
    <lineage>
        <taxon>Bacteria</taxon>
        <taxon>Pseudomonadati</taxon>
        <taxon>Myxococcota</taxon>
        <taxon>Polyangia</taxon>
        <taxon>Polyangiales</taxon>
        <taxon>Polyangiaceae</taxon>
        <taxon>Sorangium</taxon>
    </lineage>
</organism>
<proteinExistence type="predicted"/>
<dbReference type="InterPro" id="IPR055123">
    <property type="entry name" value="SpnB-like_Rossmann"/>
</dbReference>
<accession>A0A4P2QBG7</accession>
<feature type="domain" description="PKS/mFAS DH" evidence="11">
    <location>
        <begin position="2502"/>
        <end position="2797"/>
    </location>
</feature>
<dbReference type="Gene3D" id="3.40.366.10">
    <property type="entry name" value="Malonyl-Coenzyme A Acyl Carrier Protein, domain 2"/>
    <property type="match status" value="2"/>
</dbReference>
<dbReference type="InterPro" id="IPR016036">
    <property type="entry name" value="Malonyl_transacylase_ACP-bd"/>
</dbReference>
<dbReference type="GO" id="GO:0033068">
    <property type="term" value="P:macrolide biosynthetic process"/>
    <property type="evidence" value="ECO:0007669"/>
    <property type="project" value="UniProtKB-ARBA"/>
</dbReference>
<dbReference type="SUPFAM" id="SSF47336">
    <property type="entry name" value="ACP-like"/>
    <property type="match status" value="2"/>
</dbReference>
<dbReference type="PROSITE" id="PS00012">
    <property type="entry name" value="PHOSPHOPANTETHEINE"/>
    <property type="match status" value="2"/>
</dbReference>
<dbReference type="PANTHER" id="PTHR43775">
    <property type="entry name" value="FATTY ACID SYNTHASE"/>
    <property type="match status" value="1"/>
</dbReference>
<dbReference type="FunFam" id="1.10.1200.10:FF:000007">
    <property type="entry name" value="Probable polyketide synthase pks17"/>
    <property type="match status" value="2"/>
</dbReference>
<dbReference type="InterPro" id="IPR049900">
    <property type="entry name" value="PKS_mFAS_DH"/>
</dbReference>
<feature type="domain" description="Ketosynthase family 3 (KS3)" evidence="10">
    <location>
        <begin position="1581"/>
        <end position="2008"/>
    </location>
</feature>
<feature type="region of interest" description="C-terminal hotdog fold" evidence="8">
    <location>
        <begin position="2643"/>
        <end position="2797"/>
    </location>
</feature>
<dbReference type="InterPro" id="IPR014031">
    <property type="entry name" value="Ketoacyl_synth_C"/>
</dbReference>
<dbReference type="Pfam" id="PF08659">
    <property type="entry name" value="KR"/>
    <property type="match status" value="2"/>
</dbReference>
<name>A0A4P2QBG7_SORCE</name>
<dbReference type="InterPro" id="IPR009081">
    <property type="entry name" value="PP-bd_ACP"/>
</dbReference>
<feature type="active site" description="Proton acceptor; for dehydratase activity" evidence="8">
    <location>
        <position position="2533"/>
    </location>
</feature>
<dbReference type="InterPro" id="IPR016039">
    <property type="entry name" value="Thiolase-like"/>
</dbReference>
<dbReference type="Pfam" id="PF00698">
    <property type="entry name" value="Acyl_transf_1"/>
    <property type="match status" value="2"/>
</dbReference>
<dbReference type="PROSITE" id="PS50075">
    <property type="entry name" value="CARRIER"/>
    <property type="match status" value="2"/>
</dbReference>
<keyword evidence="4" id="KW-0808">Transferase</keyword>
<dbReference type="SUPFAM" id="SSF55048">
    <property type="entry name" value="Probable ACP-binding domain of malonyl-CoA ACP transacylase"/>
    <property type="match status" value="2"/>
</dbReference>
<dbReference type="GO" id="GO:0006633">
    <property type="term" value="P:fatty acid biosynthetic process"/>
    <property type="evidence" value="ECO:0007669"/>
    <property type="project" value="InterPro"/>
</dbReference>
<comment type="pathway">
    <text evidence="1">Antibiotic biosynthesis.</text>
</comment>
<sequence length="3444" mass="362316">MANEELLRGYLKRVTYELHQARERLREVEASGREPIAIVAMSCRYPGGAHTPEALWELLLAGTDAISAFPSDRGWDTDALYDPDPDREGKCYAREGGFLHDADRFDPAFFDISPREAVAMDPQQRLLLELSWEAVERAGIDPASLHGSRTGVFVGVIDQGYGARLFQTPDALEGHIGTGSTTSVASGRIAYTLGLEGPAVSIDTACSSSLVALHLACQALRRGECSLALAGGVTVMPTPASFIEFSRQRGLAPDGRCKAFSADADGAGWAEGAGMVLLARLGDARRDGHPILALVRGSAVNQDGKSQGLTAPNGPSQRRVIQQALDSAGLSPGDVDAVEAHGTGTPLGDPIEAQALLATYGQGRSRDDPLWLGSIKSNLGHTQAAAGIAGVIKMVLAMQHGLLPRTLHASTPSPRVDWSPGTVRLLTETVPWEAGGPPRRAGVSSFGISGTNAHVLLEEAPPAEPTAQAEPSAALPPALPLLVSGSTEAALRDQAARLRAHLDARPDLGLPDVAYSLATTRSHFERRAMIVADDRATVLEALDAVASGKPAPHLVVGEARTQGKLVFVFPGQGSQWARMAQPLLETSEVFRERIEACGRAFAPYVGFSLPAVLRGAAGAPSLDRDEVVQPALFACMVSLAALFRSMGVEPDAVVGHSQGEIAAACVAGALSLEDAAKLVALRGRALARLAGKGAMAAVELPAAELEERLRRRGARLTIAGLNSPRSTVVSGDPGALDALLEELATAQIFARKVRIEYASHSAQVEVLRDELLGALAGIAPRSSAVPLCSTVSGGWLDGAELGAGYWYQNLRQTVRFADAARRLAADGHRFFVEVSPHPVLTLALRETLESSGVSAVVVGTLRRDEGDLRRFLLSLGELCVHGRSLDWTKVLPRGQRVMLPTYAFQRERYWLEAPGSSSAGVAASPSSSAESGFWGAVERADLGSLAEALRIEGEEQRASLATLLPALSTFHRRRAEQSTLDGWRYRSVWRPLVGASRSDLSGTWLLVDPGRDDDVARLARRALAGSNATVVPVPVHGRELDRAALAARLREALGEGIAPRGVLSLLALDEAPLARHGGLPRGLALTLALAQALGDTAIEAPLWLLTRGAVSTGRSDRLASPLQALSWGLGRAVALEHPGRWGGLIDVAGELDDAMAERLAAALGGRDAEDQLALRPSGPFARRLVRAPRREAPAARSWRPRGAVLVTGGTGGLGAHVARWLARNGAEHLVLTSRRGRGAPGAAELEAELTALGARVTVAACDTADRQALATLLQRLTAGGDPLRAVVHAAGVTEQTPLAEITLAELADVASGKALGALHLDDLLGGAPLDAFVLFASIAGVWGSSQQGAYAAANAFLDALAEQRRALGRPATSIAWGLWAGGGMAADPAAREALRGRGVAAMAPHLALAALQRALDHDETTLTVADVDWTRFAPAFTAARPRPLLREIPEAQAALAAPSSAPAGAELLSRLEGLAERERLRHVLLLVLAETAAVLGHPDPSRLDPHAGFTHLGLDSLMAVELRRRLQRMTGVGLPATLAFDHPSPHHVARFLLEEALASALGHPPRDEGIARAEPRPGSGDEPIAIVGVGLRLPGGVVDLEGLWRLLQHGTDAVGPVPQGRGWSMDEIYDPDPEAEGKSYVREAGFLDHVELFDAAFFGISPREAKLIDPQHRLLLEASWHALEDAGVAPASLRDSRTGVFVGISPNHGGLLQGAAREAEAHVITGTQPSFAAGRLAFTLGLQGPALSVDTACSSSLVALHLACQALRRGECDLALAAGAHVMDAPDGFILLSRTRALAPDGRSKTFSAQADGYGRGEGVVVLALERLGDARARGRDVLAVVRGSAVNHDGASSGITAPNGSSQQKVLRAALEDARLSPAEIDVVECHGTGTSLGDPIEVRALAAVYGEGRPADRPLLLGAVKTNIGHLEAASGLAGVAKIVASLRHEGVPATLHTTPRNPHMDWDGLPVQVVDALRPWPRREGGASRRAAVSAFGLSGTNAHVVLEEAPRGREADMAAPPRALPPALPLLLSARTGAALRAQAERLRAHLDARPDLRLVDLACSLATTRAHLERRAAVVARDRAELLDALSALSRGSPAPPGVLGEAEGRGRLALLFPGQGSQRPGAGRALYDAFPIFRDALDAVCGHLDGQLERPLREVLFAREGSEDAALLEQTAFTQPALFALGVALFRLLEAWGLEPDCLLGHSIGELAAAHVAGVLSLEDACALVAARARLMQALPPGGAMISLQASEDEVRAALEGAALADGTAPADPRRDRGAREARVGIAAINGPSSVVVSGDRDAALALAQRFEALGRKTTRLQVSHAFHSPAMEGMLGAFRRVAGELTYHPPRIPIVSSVTGQRASADALCSPDFWVRHAREAVRFLDGVRTLEAEGVTTFLELGPRGALCAMAQGCLSDEAQAHAALLPALRKGRSEVEALLTALAGLHVRGHELDWDAFFAPLGARRIRLPSYPFQRERCWPEAPRRAPEAQAAPAGRYPLAGQRSGLPDGSVLHSLEIGPGVQAYLQSHVVYDRIVVPGAFYLAVLLAVGEAHWPGQPIELREVQFLRTLSFDHPEGRAGLHVQLTPLAGGRSGFSAILATRGEGAWTIHATAVLDGLAPSDVEPRAPLDPRALDRVSAAASPLDDILRKAHIDWGPAWWWIRSATRPREGAGLGRFEAPEGVPTEDAPLPAGFIDNALGLEMWSRGAIPSGDGDPQSPLEESDVPRLPFAVERLVWYGRRAAPCWAEHALRHDERLDQDIAVADLLFWDASGLPVAHIEGFTMRRAPADRFLPEQEGRDLYLVEWVDLPSPPRPSGGAWALLGADALGLTAALGQAGIQVDGHADVAALEAALDRGGRVPEVVVVPWTAHPGDRAGAARDAAGRGLLLLQAWLADERLASCRLVVLTRRAVAARPGEGTLDLAHAPLWGLLRTAQSEHPDRRLVLVDVDGDEASLRALPAALGADEPQLALRGGTLRVPRLARATASSPAAARPLRPEGTVLVTGGTGTLGALVARHLVERHGVRHLLLASRAGRAARGAEALQRELEAAGARVTLAACDVADRDALQELLASVPPDHPLTGVIHAAGVLDDGVLHALTAERLDRVLRPKVDAALHLHELTRELDLSAFVLFSSLAGVLGAPGQGNYAAANAFLDALSHHRRAQGLPALSLAWGLWAARGGMTAHLGEVDLARMARLGLVALSPEEGLALLDAALARPEASVVPARFRAAGSSPRAGDAVPPLLRGLFRAAPRRLAAAGAGAPPALNERLAPLSEEGRDRVLLDLVRAEVATVLGLAAPDAVEPGRPLQALGLDSLLAVELRNRLGAATGLRLPATVAFDHPTPAALAKRLRAVVVPEETTPEAPVLAEIDKLGAMLAAMPPSDAARERIATRLRAVLSPWAGAPEAKTAAASEDLRAATNSELFALIDREFDGMGLGK</sequence>
<dbReference type="Pfam" id="PF22953">
    <property type="entry name" value="SpnB_Rossmann"/>
    <property type="match status" value="1"/>
</dbReference>
<dbReference type="InterPro" id="IPR057326">
    <property type="entry name" value="KR_dom"/>
</dbReference>
<dbReference type="InterPro" id="IPR020841">
    <property type="entry name" value="PKS_Beta-ketoAc_synthase_dom"/>
</dbReference>
<dbReference type="InterPro" id="IPR042104">
    <property type="entry name" value="PKS_dehydratase_sf"/>
</dbReference>
<dbReference type="InterPro" id="IPR041618">
    <property type="entry name" value="PKS_DE"/>
</dbReference>
<keyword evidence="6" id="KW-0511">Multifunctional enzyme</keyword>
<dbReference type="InterPro" id="IPR013968">
    <property type="entry name" value="PKS_KR"/>
</dbReference>
<dbReference type="Pfam" id="PF00109">
    <property type="entry name" value="ketoacyl-synt"/>
    <property type="match status" value="2"/>
</dbReference>
<dbReference type="PROSITE" id="PS52004">
    <property type="entry name" value="KS3_2"/>
    <property type="match status" value="2"/>
</dbReference>
<dbReference type="GO" id="GO:0004315">
    <property type="term" value="F:3-oxoacyl-[acyl-carrier-protein] synthase activity"/>
    <property type="evidence" value="ECO:0007669"/>
    <property type="project" value="InterPro"/>
</dbReference>
<feature type="domain" description="Ketosynthase family 3 (KS3)" evidence="10">
    <location>
        <begin position="33"/>
        <end position="459"/>
    </location>
</feature>
<dbReference type="Pfam" id="PF08990">
    <property type="entry name" value="Docking"/>
    <property type="match status" value="1"/>
</dbReference>
<dbReference type="NCBIfam" id="NF045894">
    <property type="entry name" value="PKS_plus_SDR"/>
    <property type="match status" value="1"/>
</dbReference>
<dbReference type="PROSITE" id="PS52019">
    <property type="entry name" value="PKS_MFAS_DH"/>
    <property type="match status" value="1"/>
</dbReference>
<dbReference type="InterPro" id="IPR014043">
    <property type="entry name" value="Acyl_transferase_dom"/>
</dbReference>
<dbReference type="Pfam" id="PF21089">
    <property type="entry name" value="PKS_DH_N"/>
    <property type="match status" value="1"/>
</dbReference>
<dbReference type="InterPro" id="IPR036299">
    <property type="entry name" value="Polyketide_synth_docking_sf"/>
</dbReference>
<evidence type="ECO:0000313" key="13">
    <source>
        <dbReference type="Proteomes" id="UP000295781"/>
    </source>
</evidence>
<dbReference type="SMART" id="SM01294">
    <property type="entry name" value="PKS_PP_betabranch"/>
    <property type="match status" value="2"/>
</dbReference>
<dbReference type="Gene3D" id="3.10.129.110">
    <property type="entry name" value="Polyketide synthase dehydratase"/>
    <property type="match status" value="1"/>
</dbReference>
<dbReference type="OrthoDB" id="5476655at2"/>
<evidence type="ECO:0000256" key="2">
    <source>
        <dbReference type="ARBA" id="ARBA00022450"/>
    </source>
</evidence>
<dbReference type="Pfam" id="PF18369">
    <property type="entry name" value="PKS_DE"/>
    <property type="match status" value="1"/>
</dbReference>
<dbReference type="InterPro" id="IPR018201">
    <property type="entry name" value="Ketoacyl_synth_AS"/>
</dbReference>
<dbReference type="InterPro" id="IPR049551">
    <property type="entry name" value="PKS_DH_C"/>
</dbReference>
<dbReference type="SUPFAM" id="SSF53901">
    <property type="entry name" value="Thiolase-like"/>
    <property type="match status" value="2"/>
</dbReference>
<dbReference type="Proteomes" id="UP000295781">
    <property type="component" value="Chromosome"/>
</dbReference>
<dbReference type="PANTHER" id="PTHR43775:SF51">
    <property type="entry name" value="INACTIVE PHENOLPHTHIOCEROL SYNTHESIS POLYKETIDE SYNTHASE TYPE I PKS1-RELATED"/>
    <property type="match status" value="1"/>
</dbReference>
<dbReference type="Gene3D" id="6.10.140.1830">
    <property type="match status" value="1"/>
</dbReference>
<comment type="function">
    <text evidence="7">Involved in production of the polyketide antibiotic thailandamide.</text>
</comment>
<keyword evidence="3" id="KW-0597">Phosphoprotein</keyword>
<feature type="domain" description="Carrier" evidence="9">
    <location>
        <begin position="1478"/>
        <end position="1556"/>
    </location>
</feature>
<dbReference type="Gene3D" id="1.10.1200.10">
    <property type="entry name" value="ACP-like"/>
    <property type="match status" value="2"/>
</dbReference>
<dbReference type="SMART" id="SM00825">
    <property type="entry name" value="PKS_KS"/>
    <property type="match status" value="2"/>
</dbReference>
<evidence type="ECO:0000256" key="1">
    <source>
        <dbReference type="ARBA" id="ARBA00004792"/>
    </source>
</evidence>
<dbReference type="SMART" id="SM00822">
    <property type="entry name" value="PKS_KR"/>
    <property type="match status" value="2"/>
</dbReference>
<evidence type="ECO:0000259" key="11">
    <source>
        <dbReference type="PROSITE" id="PS52019"/>
    </source>
</evidence>
<dbReference type="Gene3D" id="3.40.50.720">
    <property type="entry name" value="NAD(P)-binding Rossmann-like Domain"/>
    <property type="match status" value="2"/>
</dbReference>
<dbReference type="CDD" id="cd08956">
    <property type="entry name" value="KR_3_FAS_SDR_x"/>
    <property type="match status" value="1"/>
</dbReference>
<dbReference type="InterPro" id="IPR016035">
    <property type="entry name" value="Acyl_Trfase/lysoPLipase"/>
</dbReference>
<evidence type="ECO:0000256" key="7">
    <source>
        <dbReference type="ARBA" id="ARBA00054155"/>
    </source>
</evidence>
<evidence type="ECO:0000256" key="6">
    <source>
        <dbReference type="ARBA" id="ARBA00023268"/>
    </source>
</evidence>
<dbReference type="InterPro" id="IPR036291">
    <property type="entry name" value="NAD(P)-bd_dom_sf"/>
</dbReference>
<dbReference type="CDD" id="cd00833">
    <property type="entry name" value="PKS"/>
    <property type="match status" value="2"/>
</dbReference>
<dbReference type="Pfam" id="PF02801">
    <property type="entry name" value="Ketoacyl-synt_C"/>
    <property type="match status" value="2"/>
</dbReference>
<keyword evidence="2" id="KW-0596">Phosphopantetheine</keyword>
<dbReference type="InterPro" id="IPR049552">
    <property type="entry name" value="PKS_DH_N"/>
</dbReference>
<dbReference type="GO" id="GO:0031177">
    <property type="term" value="F:phosphopantetheine binding"/>
    <property type="evidence" value="ECO:0007669"/>
    <property type="project" value="InterPro"/>
</dbReference>
<evidence type="ECO:0000256" key="4">
    <source>
        <dbReference type="ARBA" id="ARBA00022679"/>
    </source>
</evidence>
<feature type="region of interest" description="N-terminal hotdog fold" evidence="8">
    <location>
        <begin position="2502"/>
        <end position="2626"/>
    </location>
</feature>